<feature type="transmembrane region" description="Helical" evidence="1">
    <location>
        <begin position="91"/>
        <end position="116"/>
    </location>
</feature>
<feature type="transmembrane region" description="Helical" evidence="1">
    <location>
        <begin position="67"/>
        <end position="85"/>
    </location>
</feature>
<evidence type="ECO:0008006" key="4">
    <source>
        <dbReference type="Google" id="ProtNLM"/>
    </source>
</evidence>
<feature type="transmembrane region" description="Helical" evidence="1">
    <location>
        <begin position="194"/>
        <end position="215"/>
    </location>
</feature>
<protein>
    <recommendedName>
        <fullName evidence="4">Beta-carotene 15,15'-monooxygenase</fullName>
    </recommendedName>
</protein>
<dbReference type="RefSeq" id="WP_097899043.1">
    <property type="nucleotide sequence ID" value="NZ_NVOR01000051.1"/>
</dbReference>
<proteinExistence type="predicted"/>
<sequence length="355" mass="41061">MNTSISRKKRNIWIGLTALIVLSNYLAYALPIVPVIPKEMVLGSLLDFLIIIPVITYFFIIRKRYSLTYIFPVVIAGYIAARFVIPNDYLQAFSFVSYILVAGELAFLAVELFILYKIARTLPKIIKFYKQYKKEYPSFSLAIDKAFDAALKRNNVVNVIASECKLLYYALLSWRTKAPESQYVFSYHKKTGAIPFYIALIHAILIESIGFHYLLHQWNEVVAWILLVVNIYGILYFLAEIQAIRTNPYIMTEKEIVIQVGFGKKIVVPFSQIEDITFYKGEALTKEEEKEVFEATIMEFIKEPATFEIKLKEPLTAELLYGFSKTVNRVHVNVDEDRKFYEVIVAKLEQGRQCE</sequence>
<name>A0AA91VB65_9BACI</name>
<feature type="transmembrane region" description="Helical" evidence="1">
    <location>
        <begin position="40"/>
        <end position="60"/>
    </location>
</feature>
<evidence type="ECO:0000313" key="3">
    <source>
        <dbReference type="Proteomes" id="UP000221020"/>
    </source>
</evidence>
<reference evidence="2 3" key="1">
    <citation type="submission" date="2017-09" db="EMBL/GenBank/DDBJ databases">
        <title>Large-scale bioinformatics analysis of Bacillus genomes uncovers conserved roles of natural products in bacterial physiology.</title>
        <authorList>
            <consortium name="Agbiome Team Llc"/>
            <person name="Bleich R.M."/>
            <person name="Grubbs K.J."/>
            <person name="Santa Maria K.C."/>
            <person name="Allen S.E."/>
            <person name="Farag S."/>
            <person name="Shank E.A."/>
            <person name="Bowers A."/>
        </authorList>
    </citation>
    <scope>NUCLEOTIDE SEQUENCE [LARGE SCALE GENOMIC DNA]</scope>
    <source>
        <strain evidence="2 3">AFS092012</strain>
    </source>
</reference>
<keyword evidence="1" id="KW-0812">Transmembrane</keyword>
<accession>A0AA91VB65</accession>
<dbReference type="AlphaFoldDB" id="A0AA91VB65"/>
<dbReference type="Proteomes" id="UP000221020">
    <property type="component" value="Unassembled WGS sequence"/>
</dbReference>
<feature type="transmembrane region" description="Helical" evidence="1">
    <location>
        <begin position="12"/>
        <end position="34"/>
    </location>
</feature>
<feature type="transmembrane region" description="Helical" evidence="1">
    <location>
        <begin position="221"/>
        <end position="239"/>
    </location>
</feature>
<evidence type="ECO:0000313" key="2">
    <source>
        <dbReference type="EMBL" id="PED81898.1"/>
    </source>
</evidence>
<gene>
    <name evidence="2" type="ORF">CON65_14845</name>
</gene>
<organism evidence="2 3">
    <name type="scientific">Bacillus pseudomycoides</name>
    <dbReference type="NCBI Taxonomy" id="64104"/>
    <lineage>
        <taxon>Bacteria</taxon>
        <taxon>Bacillati</taxon>
        <taxon>Bacillota</taxon>
        <taxon>Bacilli</taxon>
        <taxon>Bacillales</taxon>
        <taxon>Bacillaceae</taxon>
        <taxon>Bacillus</taxon>
        <taxon>Bacillus cereus group</taxon>
    </lineage>
</organism>
<keyword evidence="1" id="KW-1133">Transmembrane helix</keyword>
<keyword evidence="1" id="KW-0472">Membrane</keyword>
<dbReference type="EMBL" id="NVOR01000051">
    <property type="protein sequence ID" value="PED81898.1"/>
    <property type="molecule type" value="Genomic_DNA"/>
</dbReference>
<evidence type="ECO:0000256" key="1">
    <source>
        <dbReference type="SAM" id="Phobius"/>
    </source>
</evidence>
<comment type="caution">
    <text evidence="2">The sequence shown here is derived from an EMBL/GenBank/DDBJ whole genome shotgun (WGS) entry which is preliminary data.</text>
</comment>